<dbReference type="InterPro" id="IPR017946">
    <property type="entry name" value="PLC-like_Pdiesterase_TIM-brl"/>
</dbReference>
<dbReference type="PANTHER" id="PTHR46211:SF14">
    <property type="entry name" value="GLYCEROPHOSPHODIESTER PHOSPHODIESTERASE"/>
    <property type="match status" value="1"/>
</dbReference>
<dbReference type="EMBL" id="CP045809">
    <property type="protein sequence ID" value="QHN37325.1"/>
    <property type="molecule type" value="Genomic_DNA"/>
</dbReference>
<evidence type="ECO:0000259" key="1">
    <source>
        <dbReference type="Pfam" id="PF03009"/>
    </source>
</evidence>
<dbReference type="Pfam" id="PF03009">
    <property type="entry name" value="GDPD"/>
    <property type="match status" value="1"/>
</dbReference>
<dbReference type="PANTHER" id="PTHR46211">
    <property type="entry name" value="GLYCEROPHOSPHORYL DIESTER PHOSPHODIESTERASE"/>
    <property type="match status" value="1"/>
</dbReference>
<gene>
    <name evidence="2" type="ORF">GII31_04025</name>
</gene>
<dbReference type="Proteomes" id="UP001059836">
    <property type="component" value="Chromosome"/>
</dbReference>
<evidence type="ECO:0000313" key="3">
    <source>
        <dbReference type="Proteomes" id="UP001059836"/>
    </source>
</evidence>
<keyword evidence="3" id="KW-1185">Reference proteome</keyword>
<reference evidence="2" key="1">
    <citation type="journal article" date="2021" name="Nat. Microbiol.">
        <title>Cocultivation of an ultrasmall environmental parasitic bacterium with lytic ability against bacteria associated with wastewater foams.</title>
        <authorList>
            <person name="Batinovic S."/>
            <person name="Rose J.J.A."/>
            <person name="Ratcliffe J."/>
            <person name="Seviour R.J."/>
            <person name="Petrovski S."/>
        </authorList>
    </citation>
    <scope>NUCLEOTIDE SEQUENCE</scope>
    <source>
        <strain evidence="2">CON9</strain>
    </source>
</reference>
<protein>
    <submittedName>
        <fullName evidence="2">Glycerophosphodiester phosphodiesterase</fullName>
    </submittedName>
</protein>
<dbReference type="InterPro" id="IPR030395">
    <property type="entry name" value="GP_PDE_dom"/>
</dbReference>
<accession>A0ABX6IQ33</accession>
<evidence type="ECO:0000313" key="2">
    <source>
        <dbReference type="EMBL" id="QHN37325.1"/>
    </source>
</evidence>
<feature type="domain" description="GP-PDE" evidence="1">
    <location>
        <begin position="37"/>
        <end position="271"/>
    </location>
</feature>
<dbReference type="SUPFAM" id="SSF51695">
    <property type="entry name" value="PLC-like phosphodiesterases"/>
    <property type="match status" value="1"/>
</dbReference>
<sequence length="281" mass="30583">MTTAPTAVVRDGHTTRIKWHRARRRAADPVFTSTRIREGMAVGASVEIDLVVHADRGFAVLHDLDVTRATTGSGHVRSLGADQLRAMSLVDNRRRRIDEPVLLLEDLADTLRGGTVHADALLQLDFKESADALDDRALRTFADAVAPIAGHLILSCGDAVAVRELTAAAPGIRIGYDPCHGGAVSRVLDSGDFGRFVDDAAAASPNAEMIYLDKKLVLRADDRGYDIIGAFHGAGRTVDAYTVRRVNLFSRRTINRLLALRADQITTDDPERLVARFSRPD</sequence>
<proteinExistence type="predicted"/>
<organism evidence="2 3">
    <name type="scientific">Gordonia pseudamarae</name>
    <dbReference type="NCBI Taxonomy" id="2831662"/>
    <lineage>
        <taxon>Bacteria</taxon>
        <taxon>Bacillati</taxon>
        <taxon>Actinomycetota</taxon>
        <taxon>Actinomycetes</taxon>
        <taxon>Mycobacteriales</taxon>
        <taxon>Gordoniaceae</taxon>
        <taxon>Gordonia</taxon>
    </lineage>
</organism>
<name>A0ABX6IQ33_9ACTN</name>
<dbReference type="Gene3D" id="3.20.20.190">
    <property type="entry name" value="Phosphatidylinositol (PI) phosphodiesterase"/>
    <property type="match status" value="1"/>
</dbReference>